<accession>A0A9J6DMM6</accession>
<evidence type="ECO:0000313" key="2">
    <source>
        <dbReference type="Proteomes" id="UP000821866"/>
    </source>
</evidence>
<evidence type="ECO:0000313" key="1">
    <source>
        <dbReference type="EMBL" id="KAH8023160.1"/>
    </source>
</evidence>
<dbReference type="Proteomes" id="UP000821866">
    <property type="component" value="Chromosome 6"/>
</dbReference>
<reference evidence="1" key="1">
    <citation type="journal article" date="2020" name="Cell">
        <title>Large-Scale Comparative Analyses of Tick Genomes Elucidate Their Genetic Diversity and Vector Capacities.</title>
        <authorList>
            <consortium name="Tick Genome and Microbiome Consortium (TIGMIC)"/>
            <person name="Jia N."/>
            <person name="Wang J."/>
            <person name="Shi W."/>
            <person name="Du L."/>
            <person name="Sun Y."/>
            <person name="Zhan W."/>
            <person name="Jiang J.F."/>
            <person name="Wang Q."/>
            <person name="Zhang B."/>
            <person name="Ji P."/>
            <person name="Bell-Sakyi L."/>
            <person name="Cui X.M."/>
            <person name="Yuan T.T."/>
            <person name="Jiang B.G."/>
            <person name="Yang W.F."/>
            <person name="Lam T.T."/>
            <person name="Chang Q.C."/>
            <person name="Ding S.J."/>
            <person name="Wang X.J."/>
            <person name="Zhu J.G."/>
            <person name="Ruan X.D."/>
            <person name="Zhao L."/>
            <person name="Wei J.T."/>
            <person name="Ye R.Z."/>
            <person name="Que T.C."/>
            <person name="Du C.H."/>
            <person name="Zhou Y.H."/>
            <person name="Cheng J.X."/>
            <person name="Dai P.F."/>
            <person name="Guo W.B."/>
            <person name="Han X.H."/>
            <person name="Huang E.J."/>
            <person name="Li L.F."/>
            <person name="Wei W."/>
            <person name="Gao Y.C."/>
            <person name="Liu J.Z."/>
            <person name="Shao H.Z."/>
            <person name="Wang X."/>
            <person name="Wang C.C."/>
            <person name="Yang T.C."/>
            <person name="Huo Q.B."/>
            <person name="Li W."/>
            <person name="Chen H.Y."/>
            <person name="Chen S.E."/>
            <person name="Zhou L.G."/>
            <person name="Ni X.B."/>
            <person name="Tian J.H."/>
            <person name="Sheng Y."/>
            <person name="Liu T."/>
            <person name="Pan Y.S."/>
            <person name="Xia L.Y."/>
            <person name="Li J."/>
            <person name="Zhao F."/>
            <person name="Cao W.C."/>
        </authorList>
    </citation>
    <scope>NUCLEOTIDE SEQUENCE</scope>
    <source>
        <strain evidence="1">Rmic-2018</strain>
    </source>
</reference>
<name>A0A9J6DMM6_RHIMP</name>
<dbReference type="Gene3D" id="1.10.1380.10">
    <property type="entry name" value="Neutral endopeptidase , domain2"/>
    <property type="match status" value="1"/>
</dbReference>
<protein>
    <submittedName>
        <fullName evidence="1">Uncharacterized protein</fullName>
    </submittedName>
</protein>
<gene>
    <name evidence="1" type="ORF">HPB51_011274</name>
</gene>
<dbReference type="InterPro" id="IPR042089">
    <property type="entry name" value="Peptidase_M13_dom_2"/>
</dbReference>
<sequence>MVKNASLLYRVNMLLELNADRVNACALAIGWSVVRDLGSFLHASLSQAYGITSTNVAQRCIHRLHQLAKSALTMPLFRRMLRDELLLRVRRVFHAVQDAAVEALDWNLWMDSGIKRRALFNARRITLVTQLPRASDLADGEPPPRLDEQQSFFAAWKAAVEHMRLMVKGKDEDDHLFRKA</sequence>
<dbReference type="GO" id="GO:0008237">
    <property type="term" value="F:metallopeptidase activity"/>
    <property type="evidence" value="ECO:0007669"/>
    <property type="project" value="InterPro"/>
</dbReference>
<dbReference type="Gene3D" id="3.40.390.10">
    <property type="entry name" value="Collagenase (Catalytic Domain)"/>
    <property type="match status" value="1"/>
</dbReference>
<reference evidence="1" key="2">
    <citation type="submission" date="2021-09" db="EMBL/GenBank/DDBJ databases">
        <authorList>
            <person name="Jia N."/>
            <person name="Wang J."/>
            <person name="Shi W."/>
            <person name="Du L."/>
            <person name="Sun Y."/>
            <person name="Zhan W."/>
            <person name="Jiang J."/>
            <person name="Wang Q."/>
            <person name="Zhang B."/>
            <person name="Ji P."/>
            <person name="Sakyi L.B."/>
            <person name="Cui X."/>
            <person name="Yuan T."/>
            <person name="Jiang B."/>
            <person name="Yang W."/>
            <person name="Lam T.T.-Y."/>
            <person name="Chang Q."/>
            <person name="Ding S."/>
            <person name="Wang X."/>
            <person name="Zhu J."/>
            <person name="Ruan X."/>
            <person name="Zhao L."/>
            <person name="Wei J."/>
            <person name="Que T."/>
            <person name="Du C."/>
            <person name="Cheng J."/>
            <person name="Dai P."/>
            <person name="Han X."/>
            <person name="Huang E."/>
            <person name="Gao Y."/>
            <person name="Liu J."/>
            <person name="Shao H."/>
            <person name="Ye R."/>
            <person name="Li L."/>
            <person name="Wei W."/>
            <person name="Wang X."/>
            <person name="Wang C."/>
            <person name="Huo Q."/>
            <person name="Li W."/>
            <person name="Guo W."/>
            <person name="Chen H."/>
            <person name="Chen S."/>
            <person name="Zhou L."/>
            <person name="Zhou L."/>
            <person name="Ni X."/>
            <person name="Tian J."/>
            <person name="Zhou Y."/>
            <person name="Sheng Y."/>
            <person name="Liu T."/>
            <person name="Pan Y."/>
            <person name="Xia L."/>
            <person name="Li J."/>
            <person name="Zhao F."/>
            <person name="Cao W."/>
        </authorList>
    </citation>
    <scope>NUCLEOTIDE SEQUENCE</scope>
    <source>
        <strain evidence="1">Rmic-2018</strain>
        <tissue evidence="1">Larvae</tissue>
    </source>
</reference>
<keyword evidence="2" id="KW-1185">Reference proteome</keyword>
<dbReference type="AlphaFoldDB" id="A0A9J6DMM6"/>
<comment type="caution">
    <text evidence="1">The sequence shown here is derived from an EMBL/GenBank/DDBJ whole genome shotgun (WGS) entry which is preliminary data.</text>
</comment>
<dbReference type="InterPro" id="IPR024079">
    <property type="entry name" value="MetalloPept_cat_dom_sf"/>
</dbReference>
<organism evidence="1 2">
    <name type="scientific">Rhipicephalus microplus</name>
    <name type="common">Cattle tick</name>
    <name type="synonym">Boophilus microplus</name>
    <dbReference type="NCBI Taxonomy" id="6941"/>
    <lineage>
        <taxon>Eukaryota</taxon>
        <taxon>Metazoa</taxon>
        <taxon>Ecdysozoa</taxon>
        <taxon>Arthropoda</taxon>
        <taxon>Chelicerata</taxon>
        <taxon>Arachnida</taxon>
        <taxon>Acari</taxon>
        <taxon>Parasitiformes</taxon>
        <taxon>Ixodida</taxon>
        <taxon>Ixodoidea</taxon>
        <taxon>Ixodidae</taxon>
        <taxon>Rhipicephalinae</taxon>
        <taxon>Rhipicephalus</taxon>
        <taxon>Boophilus</taxon>
    </lineage>
</organism>
<proteinExistence type="predicted"/>
<dbReference type="EMBL" id="JABSTU010000008">
    <property type="protein sequence ID" value="KAH8023160.1"/>
    <property type="molecule type" value="Genomic_DNA"/>
</dbReference>